<dbReference type="GO" id="GO:0045259">
    <property type="term" value="C:proton-transporting ATP synthase complex"/>
    <property type="evidence" value="ECO:0007669"/>
    <property type="project" value="UniProtKB-KW"/>
</dbReference>
<keyword evidence="3 9" id="KW-0813">Transport</keyword>
<evidence type="ECO:0000256" key="1">
    <source>
        <dbReference type="ARBA" id="ARBA00004202"/>
    </source>
</evidence>
<comment type="function">
    <text evidence="9">Produces ATP from ADP in the presence of a proton gradient across the membrane.</text>
</comment>
<dbReference type="Gene3D" id="2.60.15.10">
    <property type="entry name" value="F0F1 ATP synthase delta/epsilon subunit, N-terminal"/>
    <property type="match status" value="1"/>
</dbReference>
<dbReference type="GO" id="GO:0005886">
    <property type="term" value="C:plasma membrane"/>
    <property type="evidence" value="ECO:0007669"/>
    <property type="project" value="UniProtKB-SubCell"/>
</dbReference>
<keyword evidence="14" id="KW-1185">Reference proteome</keyword>
<evidence type="ECO:0000313" key="14">
    <source>
        <dbReference type="Proteomes" id="UP000241048"/>
    </source>
</evidence>
<reference evidence="13 14" key="1">
    <citation type="submission" date="2018-03" db="EMBL/GenBank/DDBJ databases">
        <title>Lachnoclostridium SNUG30386 gen.nov., sp.nov., isolated from human faeces.</title>
        <authorList>
            <person name="Seo B."/>
            <person name="Jeon K."/>
            <person name="Ko G."/>
        </authorList>
    </citation>
    <scope>NUCLEOTIDE SEQUENCE [LARGE SCALE GENOMIC DNA]</scope>
    <source>
        <strain evidence="13 14">SNUG30386</strain>
    </source>
</reference>
<comment type="subcellular location">
    <subcellularLocation>
        <location evidence="1 9">Cell membrane</location>
        <topology evidence="1 9">Peripheral membrane protein</topology>
    </subcellularLocation>
</comment>
<dbReference type="GO" id="GO:0005524">
    <property type="term" value="F:ATP binding"/>
    <property type="evidence" value="ECO:0007669"/>
    <property type="project" value="UniProtKB-UniRule"/>
</dbReference>
<evidence type="ECO:0000256" key="7">
    <source>
        <dbReference type="ARBA" id="ARBA00023196"/>
    </source>
</evidence>
<dbReference type="InterPro" id="IPR036771">
    <property type="entry name" value="ATPsynth_dsu/esu_N"/>
</dbReference>
<dbReference type="Proteomes" id="UP000241048">
    <property type="component" value="Unassembled WGS sequence"/>
</dbReference>
<evidence type="ECO:0000256" key="5">
    <source>
        <dbReference type="ARBA" id="ARBA00023065"/>
    </source>
</evidence>
<dbReference type="RefSeq" id="WP_107000516.1">
    <property type="nucleotide sequence ID" value="NZ_JAQDBF010000006.1"/>
</dbReference>
<keyword evidence="4 9" id="KW-1003">Cell membrane</keyword>
<dbReference type="SUPFAM" id="SSF46604">
    <property type="entry name" value="Epsilon subunit of F1F0-ATP synthase C-terminal domain"/>
    <property type="match status" value="1"/>
</dbReference>
<dbReference type="PANTHER" id="PTHR13822">
    <property type="entry name" value="ATP SYNTHASE DELTA/EPSILON CHAIN"/>
    <property type="match status" value="1"/>
</dbReference>
<dbReference type="NCBIfam" id="TIGR01216">
    <property type="entry name" value="ATP_synt_epsi"/>
    <property type="match status" value="1"/>
</dbReference>
<dbReference type="CDD" id="cd12152">
    <property type="entry name" value="F1-ATPase_delta"/>
    <property type="match status" value="1"/>
</dbReference>
<accession>A0A2T3FQ21</accession>
<dbReference type="AlphaFoldDB" id="A0A2T3FQ21"/>
<evidence type="ECO:0000259" key="11">
    <source>
        <dbReference type="Pfam" id="PF00401"/>
    </source>
</evidence>
<name>A0A2T3FQ21_9CLOT</name>
<dbReference type="EMBL" id="PYLO01000002">
    <property type="protein sequence ID" value="PST37375.1"/>
    <property type="molecule type" value="Genomic_DNA"/>
</dbReference>
<organism evidence="13 14">
    <name type="scientific">Clostridium fessum</name>
    <dbReference type="NCBI Taxonomy" id="2126740"/>
    <lineage>
        <taxon>Bacteria</taxon>
        <taxon>Bacillati</taxon>
        <taxon>Bacillota</taxon>
        <taxon>Clostridia</taxon>
        <taxon>Eubacteriales</taxon>
        <taxon>Clostridiaceae</taxon>
        <taxon>Clostridium</taxon>
    </lineage>
</organism>
<dbReference type="GeneID" id="79840792"/>
<evidence type="ECO:0000256" key="6">
    <source>
        <dbReference type="ARBA" id="ARBA00023136"/>
    </source>
</evidence>
<dbReference type="Pfam" id="PF02823">
    <property type="entry name" value="ATP-synt_DE_N"/>
    <property type="match status" value="1"/>
</dbReference>
<evidence type="ECO:0000256" key="3">
    <source>
        <dbReference type="ARBA" id="ARBA00022448"/>
    </source>
</evidence>
<comment type="caution">
    <text evidence="13">The sequence shown here is derived from an EMBL/GenBank/DDBJ whole genome shotgun (WGS) entry which is preliminary data.</text>
</comment>
<gene>
    <name evidence="9 13" type="primary">atpC</name>
    <name evidence="13" type="ORF">C7U56_05515</name>
</gene>
<dbReference type="InterPro" id="IPR020546">
    <property type="entry name" value="ATP_synth_F1_dsu/esu_N"/>
</dbReference>
<dbReference type="PANTHER" id="PTHR13822:SF10">
    <property type="entry name" value="ATP SYNTHASE EPSILON CHAIN, CHLOROPLASTIC"/>
    <property type="match status" value="1"/>
</dbReference>
<keyword evidence="8 9" id="KW-0066">ATP synthesis</keyword>
<evidence type="ECO:0000256" key="2">
    <source>
        <dbReference type="ARBA" id="ARBA00005712"/>
    </source>
</evidence>
<feature type="domain" description="ATP synthase F1 complex delta/epsilon subunit N-terminal" evidence="12">
    <location>
        <begin position="4"/>
        <end position="83"/>
    </location>
</feature>
<comment type="subunit">
    <text evidence="9 10">F-type ATPases have 2 components, CF(1) - the catalytic core - and CF(0) - the membrane proton channel. CF(1) has five subunits: alpha(3), beta(3), gamma(1), delta(1), epsilon(1). CF(0) has three main subunits: a, b and c.</text>
</comment>
<evidence type="ECO:0000256" key="8">
    <source>
        <dbReference type="ARBA" id="ARBA00023310"/>
    </source>
</evidence>
<dbReference type="HAMAP" id="MF_00530">
    <property type="entry name" value="ATP_synth_epsil_bac"/>
    <property type="match status" value="1"/>
</dbReference>
<dbReference type="GO" id="GO:0046933">
    <property type="term" value="F:proton-transporting ATP synthase activity, rotational mechanism"/>
    <property type="evidence" value="ECO:0007669"/>
    <property type="project" value="UniProtKB-UniRule"/>
</dbReference>
<protein>
    <recommendedName>
        <fullName evidence="9">ATP synthase epsilon chain</fullName>
    </recommendedName>
    <alternativeName>
        <fullName evidence="9">ATP synthase F1 sector epsilon subunit</fullName>
    </alternativeName>
    <alternativeName>
        <fullName evidence="9">F-ATPase epsilon subunit</fullName>
    </alternativeName>
</protein>
<dbReference type="InterPro" id="IPR001469">
    <property type="entry name" value="ATP_synth_F1_dsu/esu"/>
</dbReference>
<dbReference type="SUPFAM" id="SSF51344">
    <property type="entry name" value="Epsilon subunit of F1F0-ATP synthase N-terminal domain"/>
    <property type="match status" value="1"/>
</dbReference>
<evidence type="ECO:0000256" key="10">
    <source>
        <dbReference type="RuleBase" id="RU003656"/>
    </source>
</evidence>
<keyword evidence="9" id="KW-0375">Hydrogen ion transport</keyword>
<sequence length="137" mass="15542">MADFHVKIISSNRTFYEGVCHCLILPAVDGEMAVMAHHESEIVAVKAGEMRFQVTEDGPWEAAVVGQGFCEIANNRVMLLADTIEKPEEIDRIRAQEALERAKERLRQKQSISEYYSTRAAMARALVRLKETEKFVD</sequence>
<feature type="domain" description="ATP synthase epsilon subunit C-terminal" evidence="11">
    <location>
        <begin position="88"/>
        <end position="130"/>
    </location>
</feature>
<evidence type="ECO:0000259" key="12">
    <source>
        <dbReference type="Pfam" id="PF02823"/>
    </source>
</evidence>
<proteinExistence type="inferred from homology"/>
<dbReference type="Gene3D" id="1.20.5.440">
    <property type="entry name" value="ATP synthase delta/epsilon subunit, C-terminal domain"/>
    <property type="match status" value="1"/>
</dbReference>
<dbReference type="Pfam" id="PF00401">
    <property type="entry name" value="ATP-synt_DE"/>
    <property type="match status" value="1"/>
</dbReference>
<evidence type="ECO:0000256" key="9">
    <source>
        <dbReference type="HAMAP-Rule" id="MF_00530"/>
    </source>
</evidence>
<comment type="similarity">
    <text evidence="2 9 10">Belongs to the ATPase epsilon chain family.</text>
</comment>
<dbReference type="InterPro" id="IPR020547">
    <property type="entry name" value="ATP_synth_F1_esu_C"/>
</dbReference>
<keyword evidence="5 9" id="KW-0406">Ion transport</keyword>
<keyword evidence="6 9" id="KW-0472">Membrane</keyword>
<evidence type="ECO:0000313" key="13">
    <source>
        <dbReference type="EMBL" id="PST37375.1"/>
    </source>
</evidence>
<dbReference type="InterPro" id="IPR036794">
    <property type="entry name" value="ATP_F1_dsu/esu_C_sf"/>
</dbReference>
<keyword evidence="7 9" id="KW-0139">CF(1)</keyword>
<evidence type="ECO:0000256" key="4">
    <source>
        <dbReference type="ARBA" id="ARBA00022475"/>
    </source>
</evidence>